<dbReference type="EMBL" id="JACOPE010000001">
    <property type="protein sequence ID" value="MBC5682283.1"/>
    <property type="molecule type" value="Genomic_DNA"/>
</dbReference>
<evidence type="ECO:0000259" key="1">
    <source>
        <dbReference type="Pfam" id="PF01037"/>
    </source>
</evidence>
<dbReference type="SMART" id="SM00344">
    <property type="entry name" value="HTH_ASNC"/>
    <property type="match status" value="1"/>
</dbReference>
<dbReference type="InterPro" id="IPR011008">
    <property type="entry name" value="Dimeric_a/b-barrel"/>
</dbReference>
<dbReference type="SUPFAM" id="SSF46785">
    <property type="entry name" value="Winged helix' DNA-binding domain"/>
    <property type="match status" value="1"/>
</dbReference>
<proteinExistence type="predicted"/>
<dbReference type="Gene3D" id="1.10.10.10">
    <property type="entry name" value="Winged helix-like DNA-binding domain superfamily/Winged helix DNA-binding domain"/>
    <property type="match status" value="1"/>
</dbReference>
<dbReference type="InterPro" id="IPR036388">
    <property type="entry name" value="WH-like_DNA-bd_sf"/>
</dbReference>
<dbReference type="PANTHER" id="PTHR30154:SF34">
    <property type="entry name" value="TRANSCRIPTIONAL REGULATOR AZLB"/>
    <property type="match status" value="1"/>
</dbReference>
<protein>
    <submittedName>
        <fullName evidence="2">Lrp/AsnC family transcriptional regulator</fullName>
    </submittedName>
</protein>
<evidence type="ECO:0000313" key="2">
    <source>
        <dbReference type="EMBL" id="MBC5682283.1"/>
    </source>
</evidence>
<accession>A0ABR7G4B0</accession>
<organism evidence="2 3">
    <name type="scientific">Ruminococcus hominis</name>
    <dbReference type="NCBI Taxonomy" id="2763065"/>
    <lineage>
        <taxon>Bacteria</taxon>
        <taxon>Bacillati</taxon>
        <taxon>Bacillota</taxon>
        <taxon>Clostridia</taxon>
        <taxon>Eubacteriales</taxon>
        <taxon>Oscillospiraceae</taxon>
        <taxon>Ruminococcus</taxon>
    </lineage>
</organism>
<name>A0ABR7G4B0_9FIRM</name>
<evidence type="ECO:0000313" key="3">
    <source>
        <dbReference type="Proteomes" id="UP000631576"/>
    </source>
</evidence>
<dbReference type="SUPFAM" id="SSF54909">
    <property type="entry name" value="Dimeric alpha+beta barrel"/>
    <property type="match status" value="1"/>
</dbReference>
<keyword evidence="3" id="KW-1185">Reference proteome</keyword>
<dbReference type="PANTHER" id="PTHR30154">
    <property type="entry name" value="LEUCINE-RESPONSIVE REGULATORY PROTEIN"/>
    <property type="match status" value="1"/>
</dbReference>
<dbReference type="Pfam" id="PF01037">
    <property type="entry name" value="AsnC_trans_reg"/>
    <property type="match status" value="1"/>
</dbReference>
<reference evidence="2 3" key="1">
    <citation type="submission" date="2020-08" db="EMBL/GenBank/DDBJ databases">
        <title>Genome public.</title>
        <authorList>
            <person name="Liu C."/>
            <person name="Sun Q."/>
        </authorList>
    </citation>
    <scope>NUCLEOTIDE SEQUENCE [LARGE SCALE GENOMIC DNA]</scope>
    <source>
        <strain evidence="2 3">NSJ-13</strain>
    </source>
</reference>
<sequence>MDTKQKLRNEILRNLEKNSRIDLGELAILMGMEEAEIANEVAEMEKEKIICGYHTMINWDKTGVEKVTALIEVRVTPQRNQGFDRIAERIYNYPEVNAVYLISGAYDLLVTLEGKTLQEVSLFVSEKLSPIEPVIGTATHFILKKYKDHGTIMLPKKGSDRMVVTP</sequence>
<comment type="caution">
    <text evidence="2">The sequence shown here is derived from an EMBL/GenBank/DDBJ whole genome shotgun (WGS) entry which is preliminary data.</text>
</comment>
<dbReference type="Gene3D" id="3.30.70.920">
    <property type="match status" value="1"/>
</dbReference>
<dbReference type="InterPro" id="IPR036390">
    <property type="entry name" value="WH_DNA-bd_sf"/>
</dbReference>
<feature type="domain" description="Transcription regulator AsnC/Lrp ligand binding" evidence="1">
    <location>
        <begin position="71"/>
        <end position="144"/>
    </location>
</feature>
<dbReference type="Proteomes" id="UP000631576">
    <property type="component" value="Unassembled WGS sequence"/>
</dbReference>
<dbReference type="InterPro" id="IPR019888">
    <property type="entry name" value="Tscrpt_reg_AsnC-like"/>
</dbReference>
<gene>
    <name evidence="2" type="ORF">H8S40_01580</name>
</gene>
<dbReference type="RefSeq" id="WP_186864384.1">
    <property type="nucleotide sequence ID" value="NZ_JACOPE010000001.1"/>
</dbReference>
<dbReference type="InterPro" id="IPR019887">
    <property type="entry name" value="Tscrpt_reg_AsnC/Lrp_C"/>
</dbReference>